<feature type="compositionally biased region" description="Low complexity" evidence="1">
    <location>
        <begin position="152"/>
        <end position="166"/>
    </location>
</feature>
<reference evidence="3 4" key="1">
    <citation type="submission" date="2015-12" db="EMBL/GenBank/DDBJ databases">
        <title>Genome sequence of Oceanibaculum pacificum MCCC 1A02656.</title>
        <authorList>
            <person name="Lu L."/>
            <person name="Lai Q."/>
            <person name="Shao Z."/>
            <person name="Qian P."/>
        </authorList>
    </citation>
    <scope>NUCLEOTIDE SEQUENCE [LARGE SCALE GENOMIC DNA]</scope>
    <source>
        <strain evidence="3 4">MCCC 1A02656</strain>
    </source>
</reference>
<keyword evidence="2" id="KW-1133">Transmembrane helix</keyword>
<evidence type="ECO:0000256" key="1">
    <source>
        <dbReference type="SAM" id="MobiDB-lite"/>
    </source>
</evidence>
<evidence type="ECO:0000256" key="2">
    <source>
        <dbReference type="SAM" id="Phobius"/>
    </source>
</evidence>
<dbReference type="Proteomes" id="UP000076400">
    <property type="component" value="Unassembled WGS sequence"/>
</dbReference>
<dbReference type="RefSeq" id="WP_067557971.1">
    <property type="nucleotide sequence ID" value="NZ_LPXN01000127.1"/>
</dbReference>
<dbReference type="STRING" id="580166.AUP43_02805"/>
<keyword evidence="2" id="KW-0812">Transmembrane</keyword>
<feature type="transmembrane region" description="Helical" evidence="2">
    <location>
        <begin position="214"/>
        <end position="234"/>
    </location>
</feature>
<keyword evidence="2" id="KW-0472">Membrane</keyword>
<dbReference type="InterPro" id="IPR023393">
    <property type="entry name" value="START-like_dom_sf"/>
</dbReference>
<dbReference type="PANTHER" id="PTHR38588">
    <property type="entry name" value="BLL0334 PROTEIN"/>
    <property type="match status" value="1"/>
</dbReference>
<proteinExistence type="predicted"/>
<dbReference type="PANTHER" id="PTHR38588:SF1">
    <property type="entry name" value="BLL0334 PROTEIN"/>
    <property type="match status" value="1"/>
</dbReference>
<keyword evidence="4" id="KW-1185">Reference proteome</keyword>
<dbReference type="EMBL" id="LPXN01000127">
    <property type="protein sequence ID" value="KZD05858.1"/>
    <property type="molecule type" value="Genomic_DNA"/>
</dbReference>
<dbReference type="CDD" id="cd05018">
    <property type="entry name" value="CoxG"/>
    <property type="match status" value="1"/>
</dbReference>
<organism evidence="3 4">
    <name type="scientific">Oceanibaculum pacificum</name>
    <dbReference type="NCBI Taxonomy" id="580166"/>
    <lineage>
        <taxon>Bacteria</taxon>
        <taxon>Pseudomonadati</taxon>
        <taxon>Pseudomonadota</taxon>
        <taxon>Alphaproteobacteria</taxon>
        <taxon>Rhodospirillales</taxon>
        <taxon>Oceanibaculaceae</taxon>
        <taxon>Oceanibaculum</taxon>
    </lineage>
</organism>
<accession>A0A154VXA9</accession>
<name>A0A154VXA9_9PROT</name>
<comment type="caution">
    <text evidence="3">The sequence shown here is derived from an EMBL/GenBank/DDBJ whole genome shotgun (WGS) entry which is preliminary data.</text>
</comment>
<dbReference type="SUPFAM" id="SSF55961">
    <property type="entry name" value="Bet v1-like"/>
    <property type="match status" value="1"/>
</dbReference>
<feature type="compositionally biased region" description="Low complexity" evidence="1">
    <location>
        <begin position="186"/>
        <end position="196"/>
    </location>
</feature>
<feature type="compositionally biased region" description="Pro residues" evidence="1">
    <location>
        <begin position="167"/>
        <end position="177"/>
    </location>
</feature>
<protein>
    <submittedName>
        <fullName evidence="3">Carbon monoxide dehydrogenase</fullName>
    </submittedName>
</protein>
<dbReference type="OrthoDB" id="9787428at2"/>
<dbReference type="Pfam" id="PF06240">
    <property type="entry name" value="COXG"/>
    <property type="match status" value="1"/>
</dbReference>
<evidence type="ECO:0000313" key="4">
    <source>
        <dbReference type="Proteomes" id="UP000076400"/>
    </source>
</evidence>
<dbReference type="InterPro" id="IPR010419">
    <property type="entry name" value="CO_DH_gsu"/>
</dbReference>
<dbReference type="Gene3D" id="3.30.530.20">
    <property type="match status" value="1"/>
</dbReference>
<sequence length="235" mass="24020">MELKGEQHIPAPRQRVWEALNDPEVLKQCIPGCQTLEKQGDDKFTATVKAKVGPVSASFTGEVTLSDLNPPESYTISGEGKGGAAGFAKGGANVHLAEDGPSATLLTYTVNANVGGKLAQIGSRLIDSTAKKLSGEFFAKFSEVVASSESTPAAAPATAPAAAIQEPAPPPSPAPKPHPAEDHAHAAPAPAAPAHEAPVHRRGSSEAPPSYDKGIPPMILVALVACGAAIALFFI</sequence>
<feature type="region of interest" description="Disordered" evidence="1">
    <location>
        <begin position="152"/>
        <end position="210"/>
    </location>
</feature>
<dbReference type="AlphaFoldDB" id="A0A154VXA9"/>
<evidence type="ECO:0000313" key="3">
    <source>
        <dbReference type="EMBL" id="KZD05858.1"/>
    </source>
</evidence>
<gene>
    <name evidence="3" type="ORF">AUP43_02805</name>
</gene>